<evidence type="ECO:0000256" key="4">
    <source>
        <dbReference type="ARBA" id="ARBA00022723"/>
    </source>
</evidence>
<evidence type="ECO:0000313" key="14">
    <source>
        <dbReference type="EMBL" id="GAA3391202.1"/>
    </source>
</evidence>
<dbReference type="PANTHER" id="PTHR30521:SF4">
    <property type="entry name" value="DEFERROCHELATASE"/>
    <property type="match status" value="1"/>
</dbReference>
<dbReference type="InterPro" id="IPR006314">
    <property type="entry name" value="Dyp_peroxidase"/>
</dbReference>
<dbReference type="PANTHER" id="PTHR30521">
    <property type="entry name" value="DEFERROCHELATASE/PEROXIDASE"/>
    <property type="match status" value="1"/>
</dbReference>
<evidence type="ECO:0008006" key="16">
    <source>
        <dbReference type="Google" id="ProtNLM"/>
    </source>
</evidence>
<keyword evidence="2" id="KW-0575">Peroxidase</keyword>
<comment type="caution">
    <text evidence="14">The sequence shown here is derived from an EMBL/GenBank/DDBJ whole genome shotgun (WGS) entry which is preliminary data.</text>
</comment>
<evidence type="ECO:0000256" key="6">
    <source>
        <dbReference type="ARBA" id="ARBA00023002"/>
    </source>
</evidence>
<evidence type="ECO:0000256" key="11">
    <source>
        <dbReference type="SAM" id="SignalP"/>
    </source>
</evidence>
<name>A0ABP6T227_9ACTN</name>
<evidence type="ECO:0000256" key="9">
    <source>
        <dbReference type="SAM" id="MobiDB-lite"/>
    </source>
</evidence>
<feature type="transmembrane region" description="Helical" evidence="10">
    <location>
        <begin position="252"/>
        <end position="270"/>
    </location>
</feature>
<dbReference type="NCBIfam" id="TIGR01413">
    <property type="entry name" value="Dyp_perox_fam"/>
    <property type="match status" value="1"/>
</dbReference>
<comment type="cofactor">
    <cofactor evidence="1">
        <name>heme b</name>
        <dbReference type="ChEBI" id="CHEBI:60344"/>
    </cofactor>
</comment>
<keyword evidence="3" id="KW-0349">Heme</keyword>
<evidence type="ECO:0000256" key="2">
    <source>
        <dbReference type="ARBA" id="ARBA00022559"/>
    </source>
</evidence>
<feature type="transmembrane region" description="Helical" evidence="10">
    <location>
        <begin position="277"/>
        <end position="294"/>
    </location>
</feature>
<feature type="chain" id="PRO_5046257573" description="Tat-translocated enzyme" evidence="11">
    <location>
        <begin position="33"/>
        <end position="814"/>
    </location>
</feature>
<dbReference type="EMBL" id="BAAAYN010000031">
    <property type="protein sequence ID" value="GAA3391202.1"/>
    <property type="molecule type" value="Genomic_DNA"/>
</dbReference>
<feature type="transmembrane region" description="Helical" evidence="10">
    <location>
        <begin position="192"/>
        <end position="212"/>
    </location>
</feature>
<evidence type="ECO:0000256" key="1">
    <source>
        <dbReference type="ARBA" id="ARBA00001970"/>
    </source>
</evidence>
<dbReference type="InterPro" id="IPR048328">
    <property type="entry name" value="Dyp_perox_C"/>
</dbReference>
<keyword evidence="15" id="KW-1185">Reference proteome</keyword>
<dbReference type="RefSeq" id="WP_345730462.1">
    <property type="nucleotide sequence ID" value="NZ_BAAAYN010000031.1"/>
</dbReference>
<evidence type="ECO:0000256" key="8">
    <source>
        <dbReference type="ARBA" id="ARBA00025737"/>
    </source>
</evidence>
<reference evidence="15" key="1">
    <citation type="journal article" date="2019" name="Int. J. Syst. Evol. Microbiol.">
        <title>The Global Catalogue of Microorganisms (GCM) 10K type strain sequencing project: providing services to taxonomists for standard genome sequencing and annotation.</title>
        <authorList>
            <consortium name="The Broad Institute Genomics Platform"/>
            <consortium name="The Broad Institute Genome Sequencing Center for Infectious Disease"/>
            <person name="Wu L."/>
            <person name="Ma J."/>
        </authorList>
    </citation>
    <scope>NUCLEOTIDE SEQUENCE [LARGE SCALE GENOMIC DNA]</scope>
    <source>
        <strain evidence="15">JCM 9458</strain>
    </source>
</reference>
<feature type="transmembrane region" description="Helical" evidence="10">
    <location>
        <begin position="219"/>
        <end position="240"/>
    </location>
</feature>
<dbReference type="InterPro" id="IPR048327">
    <property type="entry name" value="Dyp_perox_N"/>
</dbReference>
<keyword evidence="10" id="KW-1133">Transmembrane helix</keyword>
<sequence>MIAGSCRWLRRVGAVGALVAALLATGATPASAHSVGGVGATNFRTTLEHFSGAPGVELRVVENGSRLELEAESETVVRGYQNEPYARVGPDGVYVNENSPAYYLNTDRYGVTTVPASADPKKAPSWRKISDEPVFRWHDHRTHWMQTTLPPVVSRSPDEVHRISRWTITFDRGGTSLTATGSLSWVPGPSPWGWFAAAAVLLVVPALVVGFGRRRTFTALGVAVLLVVVADAAHSVGVVLLEASRTDAFVSLLPQVAVWAIGGLASWLLFRGRDAGTWAAAVVGVCVAAASGFPDLPVFWRSSAPTVLPLGVDRLTVVVGLGVGLGLAGALALQLLLQRRRGAGSVQRLAPVGTDLAEATPEAAATNAPEPDADQPLPVDAGSETSDDPEPLGAPGGHVRGPRISRRHAVGLAVAGGAGAVAGAGLQLAASPDQPTPTAPTNTVALGSVGSQTVPFHGARQAGIATPIQRQAHARIAAFDLVPGADAAALRTLLQRWTTAAEALTTGRPAGNRTDTMTADSGPAALTVTVGFGPSLFGTVFPASARPAALAPLPAFGGESLDAARSDGDLGVLVCADDPVVVFSALRTLEQLAAGVATPRWQFAGFTRGRGVTTNEGATVRNLMGQLDGTKNPKPSEATFGKTVFVSADGWMRGGSYLVVRRIRMLLDEWEELPVTAQEQVIGRKKASGAPLSGGVETTPANFGRRGPDGELLIPADSHVRLAAAAFNRGAAMLRRGYSFADPQPGGGVEAGLIFLAWQADPRTGFVPVHQNLIAGKDRLSRFTRHEAGALFAMPGGVTRGEYLGQRLFEEAGL</sequence>
<keyword evidence="5 11" id="KW-0732">Signal</keyword>
<dbReference type="PROSITE" id="PS51404">
    <property type="entry name" value="DYP_PEROXIDASE"/>
    <property type="match status" value="1"/>
</dbReference>
<protein>
    <recommendedName>
        <fullName evidence="16">Tat-translocated enzyme</fullName>
    </recommendedName>
</protein>
<keyword evidence="6" id="KW-0560">Oxidoreductase</keyword>
<evidence type="ECO:0000259" key="13">
    <source>
        <dbReference type="Pfam" id="PF20628"/>
    </source>
</evidence>
<evidence type="ECO:0000256" key="7">
    <source>
        <dbReference type="ARBA" id="ARBA00023004"/>
    </source>
</evidence>
<keyword evidence="4" id="KW-0479">Metal-binding</keyword>
<feature type="signal peptide" evidence="11">
    <location>
        <begin position="1"/>
        <end position="32"/>
    </location>
</feature>
<dbReference type="InterPro" id="IPR011008">
    <property type="entry name" value="Dimeric_a/b-barrel"/>
</dbReference>
<feature type="transmembrane region" description="Helical" evidence="10">
    <location>
        <begin position="314"/>
        <end position="337"/>
    </location>
</feature>
<evidence type="ECO:0000259" key="12">
    <source>
        <dbReference type="Pfam" id="PF04261"/>
    </source>
</evidence>
<evidence type="ECO:0000256" key="3">
    <source>
        <dbReference type="ARBA" id="ARBA00022617"/>
    </source>
</evidence>
<feature type="region of interest" description="Disordered" evidence="9">
    <location>
        <begin position="360"/>
        <end position="402"/>
    </location>
</feature>
<keyword evidence="10" id="KW-0812">Transmembrane</keyword>
<proteinExistence type="inferred from homology"/>
<comment type="similarity">
    <text evidence="8">Belongs to the DyP-type peroxidase family.</text>
</comment>
<accession>A0ABP6T227</accession>
<organism evidence="14 15">
    <name type="scientific">Cryptosporangium minutisporangium</name>
    <dbReference type="NCBI Taxonomy" id="113569"/>
    <lineage>
        <taxon>Bacteria</taxon>
        <taxon>Bacillati</taxon>
        <taxon>Actinomycetota</taxon>
        <taxon>Actinomycetes</taxon>
        <taxon>Cryptosporangiales</taxon>
        <taxon>Cryptosporangiaceae</taxon>
        <taxon>Cryptosporangium</taxon>
    </lineage>
</organism>
<feature type="transmembrane region" description="Helical" evidence="10">
    <location>
        <begin position="409"/>
        <end position="430"/>
    </location>
</feature>
<feature type="compositionally biased region" description="Low complexity" evidence="9">
    <location>
        <begin position="360"/>
        <end position="370"/>
    </location>
</feature>
<evidence type="ECO:0000256" key="10">
    <source>
        <dbReference type="SAM" id="Phobius"/>
    </source>
</evidence>
<evidence type="ECO:0000313" key="15">
    <source>
        <dbReference type="Proteomes" id="UP001501676"/>
    </source>
</evidence>
<feature type="domain" description="Dyp-type peroxidase C-terminal" evidence="13">
    <location>
        <begin position="620"/>
        <end position="798"/>
    </location>
</feature>
<keyword evidence="10" id="KW-0472">Membrane</keyword>
<feature type="domain" description="Dyp-type peroxidase N-terminal" evidence="12">
    <location>
        <begin position="461"/>
        <end position="606"/>
    </location>
</feature>
<keyword evidence="7" id="KW-0408">Iron</keyword>
<evidence type="ECO:0000256" key="5">
    <source>
        <dbReference type="ARBA" id="ARBA00022729"/>
    </source>
</evidence>
<dbReference type="SUPFAM" id="SSF54909">
    <property type="entry name" value="Dimeric alpha+beta barrel"/>
    <property type="match status" value="1"/>
</dbReference>
<dbReference type="Proteomes" id="UP001501676">
    <property type="component" value="Unassembled WGS sequence"/>
</dbReference>
<dbReference type="Pfam" id="PF20628">
    <property type="entry name" value="Dyp_perox_C"/>
    <property type="match status" value="1"/>
</dbReference>
<dbReference type="Pfam" id="PF04261">
    <property type="entry name" value="Dyp_perox_N"/>
    <property type="match status" value="1"/>
</dbReference>
<gene>
    <name evidence="14" type="ORF">GCM10020369_48190</name>
</gene>